<accession>A0A4V4HVN1</accession>
<organism evidence="1 2">
    <name type="scientific">Botrytis galanthina</name>
    <dbReference type="NCBI Taxonomy" id="278940"/>
    <lineage>
        <taxon>Eukaryota</taxon>
        <taxon>Fungi</taxon>
        <taxon>Dikarya</taxon>
        <taxon>Ascomycota</taxon>
        <taxon>Pezizomycotina</taxon>
        <taxon>Leotiomycetes</taxon>
        <taxon>Helotiales</taxon>
        <taxon>Sclerotiniaceae</taxon>
        <taxon>Botrytis</taxon>
    </lineage>
</organism>
<dbReference type="Proteomes" id="UP000308671">
    <property type="component" value="Unassembled WGS sequence"/>
</dbReference>
<evidence type="ECO:0000313" key="1">
    <source>
        <dbReference type="EMBL" id="THV53926.1"/>
    </source>
</evidence>
<sequence length="72" mass="8218">MTQPITLYSHITGPNPWKVATILEKLKIPYTTEYLGSKMMERPSVKKIIEDKEDALRKKEAAASAQWALWGN</sequence>
<dbReference type="Gene3D" id="3.40.30.10">
    <property type="entry name" value="Glutaredoxin"/>
    <property type="match status" value="1"/>
</dbReference>
<gene>
    <name evidence="1" type="ORF">BGAL_0038g00040</name>
</gene>
<dbReference type="EMBL" id="PQXL01000038">
    <property type="protein sequence ID" value="THV53926.1"/>
    <property type="molecule type" value="Genomic_DNA"/>
</dbReference>
<evidence type="ECO:0008006" key="3">
    <source>
        <dbReference type="Google" id="ProtNLM"/>
    </source>
</evidence>
<evidence type="ECO:0000313" key="2">
    <source>
        <dbReference type="Proteomes" id="UP000308671"/>
    </source>
</evidence>
<name>A0A4V4HVN1_9HELO</name>
<dbReference type="OrthoDB" id="422574at2759"/>
<protein>
    <recommendedName>
        <fullName evidence="3">GST N-terminal domain-containing protein</fullName>
    </recommendedName>
</protein>
<comment type="caution">
    <text evidence="1">The sequence shown here is derived from an EMBL/GenBank/DDBJ whole genome shotgun (WGS) entry which is preliminary data.</text>
</comment>
<proteinExistence type="predicted"/>
<dbReference type="AlphaFoldDB" id="A0A4V4HVN1"/>
<keyword evidence="2" id="KW-1185">Reference proteome</keyword>
<reference evidence="1 2" key="1">
    <citation type="submission" date="2017-12" db="EMBL/GenBank/DDBJ databases">
        <title>Comparative genomics of Botrytis spp.</title>
        <authorList>
            <person name="Valero-Jimenez C.A."/>
            <person name="Tapia P."/>
            <person name="Veloso J."/>
            <person name="Silva-Moreno E."/>
            <person name="Staats M."/>
            <person name="Valdes J.H."/>
            <person name="Van Kan J.A.L."/>
        </authorList>
    </citation>
    <scope>NUCLEOTIDE SEQUENCE [LARGE SCALE GENOMIC DNA]</scope>
    <source>
        <strain evidence="1 2">MUCL435</strain>
    </source>
</reference>